<keyword evidence="5" id="KW-0723">Serine/threonine-protein kinase</keyword>
<evidence type="ECO:0000256" key="8">
    <source>
        <dbReference type="ARBA" id="ARBA00022741"/>
    </source>
</evidence>
<protein>
    <recommendedName>
        <fullName evidence="4">non-specific serine/threonine protein kinase</fullName>
        <ecNumber evidence="4">2.7.11.1</ecNumber>
    </recommendedName>
</protein>
<evidence type="ECO:0000256" key="4">
    <source>
        <dbReference type="ARBA" id="ARBA00012513"/>
    </source>
</evidence>
<reference evidence="17 18" key="1">
    <citation type="submission" date="2024-11" db="EMBL/GenBank/DDBJ databases">
        <title>Adaptive evolution of stress response genes in parasites aligns with host niche diversity.</title>
        <authorList>
            <person name="Hahn C."/>
            <person name="Resl P."/>
        </authorList>
    </citation>
    <scope>NUCLEOTIDE SEQUENCE [LARGE SCALE GENOMIC DNA]</scope>
    <source>
        <strain evidence="17">EGGRZ-B1_66</strain>
        <tissue evidence="17">Body</tissue>
    </source>
</reference>
<feature type="region of interest" description="Disordered" evidence="15">
    <location>
        <begin position="259"/>
        <end position="278"/>
    </location>
</feature>
<evidence type="ECO:0000256" key="10">
    <source>
        <dbReference type="ARBA" id="ARBA00022840"/>
    </source>
</evidence>
<keyword evidence="8" id="KW-0547">Nucleotide-binding</keyword>
<dbReference type="Gene3D" id="3.30.200.20">
    <property type="entry name" value="Phosphorylase Kinase, domain 1"/>
    <property type="match status" value="1"/>
</dbReference>
<keyword evidence="11" id="KW-0460">Magnesium</keyword>
<dbReference type="GO" id="GO:0046872">
    <property type="term" value="F:metal ion binding"/>
    <property type="evidence" value="ECO:0007669"/>
    <property type="project" value="UniProtKB-KW"/>
</dbReference>
<gene>
    <name evidence="17" type="primary">PTK2</name>
    <name evidence="17" type="ORF">Ciccas_004464</name>
</gene>
<sequence length="1039" mass="115138">MAFSEQNQAETSSSLQHKYDRFGRVKKNPINNDPCVNFSDQLHEFESDGNDSRSFNYFASNDPESANIFNEASYSTIYEEDDQFPPILQFNPGNQQSPKIPFSSADDIFITTDHSRKPAKVILNRFLLGKTIGRGSYGKVKDCLDMSTLRRHAVKIVTKQGVRKIPGGWTQALHEAVILRNLAPHPNVVRVLVALRLCDPVERVCIVMENCLGSIHDLQSAGVPLGQIGSQATEESLHGETTTLSNENSADDSLRKYLSRDPDRRLSIQRNSTEPLLNPSEMNLDISMQSSSYERPIMSGLLACEAGRNVVHNEIANRKVSNIDLPSRASRRHHRESSPGAPQQFRRLPEAQAHAYFLQILNGISFLHSQRIIHRDIKPGNMLLVAAPGCGIDPTGYNAFQQISLYDSLFSDPTENRWTFSDILRLSRGYLVKLTDFGVSASLPMDDQSEMVTGGQMTPAIQPPEVAQGKVSLFHGPKLDIYSAGVSLFFMLMGRVPFSSPNVLKMFDIIAKGNYAIPGHVSVNACALIRGMMHKDPEKRFSVTEVAQHVWLQSTPRSHPSVRQALDYCHKFWMRRSSEVASDCTSSSPLPNTLRLPRGSPIWLNPLVYLVRPTPNFPAPHIDETGARIFCRTECAELQGTEQLNEFDISAWLAKPIAPISIIPRIKAYLNWPPSSCSDDERNTNQIEPCRRMFPCAFNNQHFASSGALRVSCGMQMVNHEAQEMRVASCYNSPNALAFEGRMEDVHFASETNSPLVPAMLHSLHVRTGSVSAWPQKTAQVHRQRHFSLANTQGNEVMATAAAAASQLTHHPECPDDIPIADNSDKQSSSVGTLNSLTNPQLVKLASHFLVDQNTNPVALGVRESQNSLNWATASNKSGSRPGSRLSGVVQPRLENSWHQSQRQCSQPPHSPEMQKSSESSPRCSFQIGDEEEEEGAASSSNVTKKTQAAKRSNGRRLTNMLVNMGKMLQQKLGIMNRSNLSALTNHGRNPTPPQSTLPLQAVPVEEVNNNNGMHILPRKSFLTKLAGVDSKRNPANPH</sequence>
<evidence type="ECO:0000256" key="12">
    <source>
        <dbReference type="ARBA" id="ARBA00023211"/>
    </source>
</evidence>
<dbReference type="Pfam" id="PF00069">
    <property type="entry name" value="Pkinase"/>
    <property type="match status" value="2"/>
</dbReference>
<evidence type="ECO:0000256" key="3">
    <source>
        <dbReference type="ARBA" id="ARBA00009985"/>
    </source>
</evidence>
<feature type="domain" description="Protein kinase" evidence="16">
    <location>
        <begin position="126"/>
        <end position="552"/>
    </location>
</feature>
<evidence type="ECO:0000256" key="5">
    <source>
        <dbReference type="ARBA" id="ARBA00022527"/>
    </source>
</evidence>
<evidence type="ECO:0000259" key="16">
    <source>
        <dbReference type="PROSITE" id="PS50011"/>
    </source>
</evidence>
<evidence type="ECO:0000256" key="1">
    <source>
        <dbReference type="ARBA" id="ARBA00001936"/>
    </source>
</evidence>
<dbReference type="Proteomes" id="UP001626550">
    <property type="component" value="Unassembled WGS sequence"/>
</dbReference>
<dbReference type="GO" id="GO:0005524">
    <property type="term" value="F:ATP binding"/>
    <property type="evidence" value="ECO:0007669"/>
    <property type="project" value="UniProtKB-KW"/>
</dbReference>
<proteinExistence type="inferred from homology"/>
<organism evidence="17 18">
    <name type="scientific">Cichlidogyrus casuarinus</name>
    <dbReference type="NCBI Taxonomy" id="1844966"/>
    <lineage>
        <taxon>Eukaryota</taxon>
        <taxon>Metazoa</taxon>
        <taxon>Spiralia</taxon>
        <taxon>Lophotrochozoa</taxon>
        <taxon>Platyhelminthes</taxon>
        <taxon>Monogenea</taxon>
        <taxon>Monopisthocotylea</taxon>
        <taxon>Dactylogyridea</taxon>
        <taxon>Ancyrocephalidae</taxon>
        <taxon>Cichlidogyrus</taxon>
    </lineage>
</organism>
<dbReference type="PANTHER" id="PTHR24346">
    <property type="entry name" value="MAP/MICROTUBULE AFFINITY-REGULATING KINASE"/>
    <property type="match status" value="1"/>
</dbReference>
<dbReference type="PROSITE" id="PS50011">
    <property type="entry name" value="PROTEIN_KINASE_DOM"/>
    <property type="match status" value="1"/>
</dbReference>
<dbReference type="InterPro" id="IPR000719">
    <property type="entry name" value="Prot_kinase_dom"/>
</dbReference>
<evidence type="ECO:0000256" key="2">
    <source>
        <dbReference type="ARBA" id="ARBA00001946"/>
    </source>
</evidence>
<dbReference type="EMBL" id="JBJKFK010000469">
    <property type="protein sequence ID" value="KAL3316878.1"/>
    <property type="molecule type" value="Genomic_DNA"/>
</dbReference>
<evidence type="ECO:0000313" key="18">
    <source>
        <dbReference type="Proteomes" id="UP001626550"/>
    </source>
</evidence>
<evidence type="ECO:0000313" key="17">
    <source>
        <dbReference type="EMBL" id="KAL3316878.1"/>
    </source>
</evidence>
<keyword evidence="12" id="KW-0464">Manganese</keyword>
<dbReference type="AlphaFoldDB" id="A0ABD2QBI7"/>
<dbReference type="PROSITE" id="PS00108">
    <property type="entry name" value="PROTEIN_KINASE_ST"/>
    <property type="match status" value="1"/>
</dbReference>
<feature type="compositionally biased region" description="Polar residues" evidence="15">
    <location>
        <begin position="938"/>
        <end position="951"/>
    </location>
</feature>
<dbReference type="SMART" id="SM00220">
    <property type="entry name" value="S_TKc"/>
    <property type="match status" value="1"/>
</dbReference>
<dbReference type="InterPro" id="IPR008271">
    <property type="entry name" value="Ser/Thr_kinase_AS"/>
</dbReference>
<feature type="compositionally biased region" description="Polar residues" evidence="15">
    <location>
        <begin position="897"/>
        <end position="924"/>
    </location>
</feature>
<comment type="catalytic activity">
    <reaction evidence="13">
        <text>L-threonyl-[protein] + ATP = O-phospho-L-threonyl-[protein] + ADP + H(+)</text>
        <dbReference type="Rhea" id="RHEA:46608"/>
        <dbReference type="Rhea" id="RHEA-COMP:11060"/>
        <dbReference type="Rhea" id="RHEA-COMP:11605"/>
        <dbReference type="ChEBI" id="CHEBI:15378"/>
        <dbReference type="ChEBI" id="CHEBI:30013"/>
        <dbReference type="ChEBI" id="CHEBI:30616"/>
        <dbReference type="ChEBI" id="CHEBI:61977"/>
        <dbReference type="ChEBI" id="CHEBI:456216"/>
        <dbReference type="EC" id="2.7.11.1"/>
    </reaction>
</comment>
<name>A0ABD2QBI7_9PLAT</name>
<dbReference type="EC" id="2.7.11.1" evidence="4"/>
<dbReference type="SUPFAM" id="SSF56112">
    <property type="entry name" value="Protein kinase-like (PK-like)"/>
    <property type="match status" value="1"/>
</dbReference>
<comment type="caution">
    <text evidence="17">The sequence shown here is derived from an EMBL/GenBank/DDBJ whole genome shotgun (WGS) entry which is preliminary data.</text>
</comment>
<evidence type="ECO:0000256" key="6">
    <source>
        <dbReference type="ARBA" id="ARBA00022679"/>
    </source>
</evidence>
<evidence type="ECO:0000256" key="7">
    <source>
        <dbReference type="ARBA" id="ARBA00022723"/>
    </source>
</evidence>
<dbReference type="PANTHER" id="PTHR24346:SF94">
    <property type="entry name" value="NON-SPECIFIC SERINE_THREONINE PROTEIN KINASE"/>
    <property type="match status" value="1"/>
</dbReference>
<keyword evidence="10" id="KW-0067">ATP-binding</keyword>
<dbReference type="InterPro" id="IPR011009">
    <property type="entry name" value="Kinase-like_dom_sf"/>
</dbReference>
<dbReference type="GO" id="GO:0004674">
    <property type="term" value="F:protein serine/threonine kinase activity"/>
    <property type="evidence" value="ECO:0007669"/>
    <property type="project" value="UniProtKB-KW"/>
</dbReference>
<feature type="region of interest" description="Disordered" evidence="15">
    <location>
        <begin position="324"/>
        <end position="344"/>
    </location>
</feature>
<evidence type="ECO:0000256" key="9">
    <source>
        <dbReference type="ARBA" id="ARBA00022777"/>
    </source>
</evidence>
<comment type="cofactor">
    <cofactor evidence="2">
        <name>Mg(2+)</name>
        <dbReference type="ChEBI" id="CHEBI:18420"/>
    </cofactor>
</comment>
<feature type="region of interest" description="Disordered" evidence="15">
    <location>
        <begin position="896"/>
        <end position="958"/>
    </location>
</feature>
<keyword evidence="7" id="KW-0479">Metal-binding</keyword>
<keyword evidence="9" id="KW-0418">Kinase</keyword>
<comment type="cofactor">
    <cofactor evidence="1">
        <name>Mn(2+)</name>
        <dbReference type="ChEBI" id="CHEBI:29035"/>
    </cofactor>
</comment>
<dbReference type="Gene3D" id="1.10.510.10">
    <property type="entry name" value="Transferase(Phosphotransferase) domain 1"/>
    <property type="match status" value="1"/>
</dbReference>
<comment type="catalytic activity">
    <reaction evidence="14">
        <text>L-seryl-[protein] + ATP = O-phospho-L-seryl-[protein] + ADP + H(+)</text>
        <dbReference type="Rhea" id="RHEA:17989"/>
        <dbReference type="Rhea" id="RHEA-COMP:9863"/>
        <dbReference type="Rhea" id="RHEA-COMP:11604"/>
        <dbReference type="ChEBI" id="CHEBI:15378"/>
        <dbReference type="ChEBI" id="CHEBI:29999"/>
        <dbReference type="ChEBI" id="CHEBI:30616"/>
        <dbReference type="ChEBI" id="CHEBI:83421"/>
        <dbReference type="ChEBI" id="CHEBI:456216"/>
        <dbReference type="EC" id="2.7.11.1"/>
    </reaction>
</comment>
<keyword evidence="18" id="KW-1185">Reference proteome</keyword>
<feature type="region of interest" description="Disordered" evidence="15">
    <location>
        <begin position="806"/>
        <end position="833"/>
    </location>
</feature>
<evidence type="ECO:0000256" key="11">
    <source>
        <dbReference type="ARBA" id="ARBA00022842"/>
    </source>
</evidence>
<evidence type="ECO:0000256" key="15">
    <source>
        <dbReference type="SAM" id="MobiDB-lite"/>
    </source>
</evidence>
<accession>A0ABD2QBI7</accession>
<evidence type="ECO:0000256" key="13">
    <source>
        <dbReference type="ARBA" id="ARBA00047899"/>
    </source>
</evidence>
<keyword evidence="6" id="KW-0808">Transferase</keyword>
<comment type="similarity">
    <text evidence="3">Belongs to the protein kinase superfamily. CAMK Ser/Thr protein kinase family. LKB1 subfamily.</text>
</comment>
<evidence type="ECO:0000256" key="14">
    <source>
        <dbReference type="ARBA" id="ARBA00048679"/>
    </source>
</evidence>